<evidence type="ECO:0000256" key="1">
    <source>
        <dbReference type="ARBA" id="ARBA00010617"/>
    </source>
</evidence>
<dbReference type="RefSeq" id="WP_344007089.1">
    <property type="nucleotide sequence ID" value="NZ_BAAAMY010000005.1"/>
</dbReference>
<dbReference type="SUPFAM" id="SSF48264">
    <property type="entry name" value="Cytochrome P450"/>
    <property type="match status" value="1"/>
</dbReference>
<protein>
    <submittedName>
        <fullName evidence="2">Cytochrome P450</fullName>
    </submittedName>
</protein>
<dbReference type="Pfam" id="PF00067">
    <property type="entry name" value="p450"/>
    <property type="match status" value="1"/>
</dbReference>
<dbReference type="PANTHER" id="PTHR46696">
    <property type="entry name" value="P450, PUTATIVE (EUROFUNG)-RELATED"/>
    <property type="match status" value="1"/>
</dbReference>
<dbReference type="SUPFAM" id="SSF54862">
    <property type="entry name" value="4Fe-4S ferredoxins"/>
    <property type="match status" value="1"/>
</dbReference>
<sequence length="494" mass="54549">MTTEAIPREQRPYDPADLSGLAFWSTTAAERERTFAELRAERPVSWHRPVANGLFEDPNDQGFWAVVRHEHVVEVTRRHDDFLSGEGIVFESMPQELLDAGQGFIAMDPPRHTRVRRLLASAFTPRQMRRIEDRITANSARIVDAVADEPEFDLVARVSALVPMHNICDMVGVPDEHRRTIAHEAQFAGGWRDETLLDGADPLTRLLEAAGTMREVCFALLAERRAAPVAERPDDLLTALVAAEIDGERLSDDEIVSFFGLLMVAGNDTTRQAISHGTRLLTEHPDQADWLREDLDARLPTAVEEVLRVSTPIMTFRRTAARDCELAGQRLTAGDKVVLFYASANADPAVFADPLRFDVARSPNHHLAFGGGGIHHCLGLQLARRQLLATFRELLTRLPDLEVVGEPRLGTGNFFHAVTRMTVRHGRGGRGMRIAHDESRCAATGICESLAPDVFEVGEDGWLVVLETEPAEHRRAAVAEACAACPTGALVLEG</sequence>
<evidence type="ECO:0000313" key="3">
    <source>
        <dbReference type="Proteomes" id="UP001501612"/>
    </source>
</evidence>
<dbReference type="Proteomes" id="UP001501612">
    <property type="component" value="Unassembled WGS sequence"/>
</dbReference>
<reference evidence="3" key="1">
    <citation type="journal article" date="2019" name="Int. J. Syst. Evol. Microbiol.">
        <title>The Global Catalogue of Microorganisms (GCM) 10K type strain sequencing project: providing services to taxonomists for standard genome sequencing and annotation.</title>
        <authorList>
            <consortium name="The Broad Institute Genomics Platform"/>
            <consortium name="The Broad Institute Genome Sequencing Center for Infectious Disease"/>
            <person name="Wu L."/>
            <person name="Ma J."/>
        </authorList>
    </citation>
    <scope>NUCLEOTIDE SEQUENCE [LARGE SCALE GENOMIC DNA]</scope>
    <source>
        <strain evidence="3">JCM 14046</strain>
    </source>
</reference>
<comment type="similarity">
    <text evidence="1">Belongs to the cytochrome P450 family.</text>
</comment>
<comment type="caution">
    <text evidence="2">The sequence shown here is derived from an EMBL/GenBank/DDBJ whole genome shotgun (WGS) entry which is preliminary data.</text>
</comment>
<accession>A0ABP5AQE6</accession>
<name>A0ABP5AQE6_9ACTN</name>
<dbReference type="CDD" id="cd11033">
    <property type="entry name" value="CYP142-like"/>
    <property type="match status" value="1"/>
</dbReference>
<evidence type="ECO:0000313" key="2">
    <source>
        <dbReference type="EMBL" id="GAA1920020.1"/>
    </source>
</evidence>
<dbReference type="PRINTS" id="PR00359">
    <property type="entry name" value="BP450"/>
</dbReference>
<dbReference type="PANTHER" id="PTHR46696:SF4">
    <property type="entry name" value="BIOTIN BIOSYNTHESIS CYTOCHROME P450"/>
    <property type="match status" value="1"/>
</dbReference>
<dbReference type="InterPro" id="IPR002397">
    <property type="entry name" value="Cyt_P450_B"/>
</dbReference>
<dbReference type="Gene3D" id="1.10.630.10">
    <property type="entry name" value="Cytochrome P450"/>
    <property type="match status" value="1"/>
</dbReference>
<organism evidence="2 3">
    <name type="scientific">Nocardioides lentus</name>
    <dbReference type="NCBI Taxonomy" id="338077"/>
    <lineage>
        <taxon>Bacteria</taxon>
        <taxon>Bacillati</taxon>
        <taxon>Actinomycetota</taxon>
        <taxon>Actinomycetes</taxon>
        <taxon>Propionibacteriales</taxon>
        <taxon>Nocardioidaceae</taxon>
        <taxon>Nocardioides</taxon>
    </lineage>
</organism>
<keyword evidence="3" id="KW-1185">Reference proteome</keyword>
<dbReference type="Gene3D" id="3.30.70.20">
    <property type="match status" value="1"/>
</dbReference>
<dbReference type="InterPro" id="IPR036396">
    <property type="entry name" value="Cyt_P450_sf"/>
</dbReference>
<gene>
    <name evidence="2" type="ORF">GCM10009737_21940</name>
</gene>
<dbReference type="InterPro" id="IPR001128">
    <property type="entry name" value="Cyt_P450"/>
</dbReference>
<dbReference type="Pfam" id="PF13370">
    <property type="entry name" value="Fer4_13"/>
    <property type="match status" value="1"/>
</dbReference>
<proteinExistence type="inferred from homology"/>
<dbReference type="EMBL" id="BAAAMY010000005">
    <property type="protein sequence ID" value="GAA1920020.1"/>
    <property type="molecule type" value="Genomic_DNA"/>
</dbReference>